<comment type="catalytic activity">
    <reaction evidence="8">
        <text>L-seryl-[protein] + ATP = O-phospho-L-seryl-[protein] + ADP + H(+)</text>
        <dbReference type="Rhea" id="RHEA:17989"/>
        <dbReference type="Rhea" id="RHEA-COMP:9863"/>
        <dbReference type="Rhea" id="RHEA-COMP:11604"/>
        <dbReference type="ChEBI" id="CHEBI:15378"/>
        <dbReference type="ChEBI" id="CHEBI:29999"/>
        <dbReference type="ChEBI" id="CHEBI:30616"/>
        <dbReference type="ChEBI" id="CHEBI:83421"/>
        <dbReference type="ChEBI" id="CHEBI:456216"/>
        <dbReference type="EC" id="2.7.11.1"/>
    </reaction>
</comment>
<feature type="signal peptide" evidence="12">
    <location>
        <begin position="1"/>
        <end position="19"/>
    </location>
</feature>
<dbReference type="CDD" id="cd14066">
    <property type="entry name" value="STKc_IRAK"/>
    <property type="match status" value="1"/>
</dbReference>
<dbReference type="InterPro" id="IPR000719">
    <property type="entry name" value="Prot_kinase_dom"/>
</dbReference>
<evidence type="ECO:0000256" key="4">
    <source>
        <dbReference type="ARBA" id="ARBA00022741"/>
    </source>
</evidence>
<feature type="domain" description="Protein kinase" evidence="13">
    <location>
        <begin position="212"/>
        <end position="486"/>
    </location>
</feature>
<dbReference type="PROSITE" id="PS00108">
    <property type="entry name" value="PROTEIN_KINASE_ST"/>
    <property type="match status" value="1"/>
</dbReference>
<evidence type="ECO:0000256" key="8">
    <source>
        <dbReference type="ARBA" id="ARBA00048679"/>
    </source>
</evidence>
<evidence type="ECO:0000256" key="1">
    <source>
        <dbReference type="ARBA" id="ARBA00012513"/>
    </source>
</evidence>
<protein>
    <recommendedName>
        <fullName evidence="1">non-specific serine/threonine protein kinase</fullName>
        <ecNumber evidence="1">2.7.11.1</ecNumber>
    </recommendedName>
</protein>
<evidence type="ECO:0000256" key="6">
    <source>
        <dbReference type="ARBA" id="ARBA00022840"/>
    </source>
</evidence>
<evidence type="ECO:0000313" key="15">
    <source>
        <dbReference type="Proteomes" id="UP001386955"/>
    </source>
</evidence>
<dbReference type="PROSITE" id="PS00107">
    <property type="entry name" value="PROTEIN_KINASE_ATP"/>
    <property type="match status" value="1"/>
</dbReference>
<keyword evidence="11" id="KW-1133">Transmembrane helix</keyword>
<dbReference type="PANTHER" id="PTHR46008:SF48">
    <property type="entry name" value="PROTEIN KINASE DOMAIN-CONTAINING PROTEIN"/>
    <property type="match status" value="1"/>
</dbReference>
<keyword evidence="15" id="KW-1185">Reference proteome</keyword>
<dbReference type="PANTHER" id="PTHR46008">
    <property type="entry name" value="LEAF RUST 10 DISEASE-RESISTANCE LOCUS RECEPTOR-LIKE PROTEIN KINASE-LIKE 1.4"/>
    <property type="match status" value="1"/>
</dbReference>
<dbReference type="EMBL" id="JAYMYS010000006">
    <property type="protein sequence ID" value="KAK7388616.1"/>
    <property type="molecule type" value="Genomic_DNA"/>
</dbReference>
<dbReference type="InterPro" id="IPR011009">
    <property type="entry name" value="Kinase-like_dom_sf"/>
</dbReference>
<keyword evidence="4 9" id="KW-0547">Nucleotide-binding</keyword>
<dbReference type="Pfam" id="PF07714">
    <property type="entry name" value="PK_Tyr_Ser-Thr"/>
    <property type="match status" value="1"/>
</dbReference>
<dbReference type="SUPFAM" id="SSF56112">
    <property type="entry name" value="Protein kinase-like (PK-like)"/>
    <property type="match status" value="1"/>
</dbReference>
<dbReference type="PROSITE" id="PS50011">
    <property type="entry name" value="PROTEIN_KINASE_DOM"/>
    <property type="match status" value="1"/>
</dbReference>
<evidence type="ECO:0000256" key="2">
    <source>
        <dbReference type="ARBA" id="ARBA00022527"/>
    </source>
</evidence>
<proteinExistence type="inferred from homology"/>
<dbReference type="GO" id="GO:0004674">
    <property type="term" value="F:protein serine/threonine kinase activity"/>
    <property type="evidence" value="ECO:0007669"/>
    <property type="project" value="UniProtKB-KW"/>
</dbReference>
<dbReference type="InterPro" id="IPR001245">
    <property type="entry name" value="Ser-Thr/Tyr_kinase_cat_dom"/>
</dbReference>
<dbReference type="SMART" id="SM00220">
    <property type="entry name" value="S_TKc"/>
    <property type="match status" value="1"/>
</dbReference>
<reference evidence="14 15" key="1">
    <citation type="submission" date="2024-01" db="EMBL/GenBank/DDBJ databases">
        <title>The genomes of 5 underutilized Papilionoideae crops provide insights into root nodulation and disease resistanc.</title>
        <authorList>
            <person name="Jiang F."/>
        </authorList>
    </citation>
    <scope>NUCLEOTIDE SEQUENCE [LARGE SCALE GENOMIC DNA]</scope>
    <source>
        <strain evidence="14">DUOXIRENSHENG_FW03</strain>
        <tissue evidence="14">Leaves</tissue>
    </source>
</reference>
<dbReference type="InterPro" id="IPR008271">
    <property type="entry name" value="Ser/Thr_kinase_AS"/>
</dbReference>
<comment type="similarity">
    <text evidence="10">Belongs to the protein kinase superfamily.</text>
</comment>
<evidence type="ECO:0000313" key="14">
    <source>
        <dbReference type="EMBL" id="KAK7388616.1"/>
    </source>
</evidence>
<evidence type="ECO:0000256" key="12">
    <source>
        <dbReference type="SAM" id="SignalP"/>
    </source>
</evidence>
<feature type="chain" id="PRO_5043004022" description="non-specific serine/threonine protein kinase" evidence="12">
    <location>
        <begin position="20"/>
        <end position="498"/>
    </location>
</feature>
<dbReference type="EC" id="2.7.11.1" evidence="1"/>
<dbReference type="InterPro" id="IPR017441">
    <property type="entry name" value="Protein_kinase_ATP_BS"/>
</dbReference>
<keyword evidence="2 10" id="KW-0723">Serine/threonine-protein kinase</keyword>
<gene>
    <name evidence="14" type="ORF">VNO78_23438</name>
</gene>
<keyword evidence="3" id="KW-0808">Transferase</keyword>
<dbReference type="FunFam" id="3.30.200.20:FF:000340">
    <property type="entry name" value="Calmodulin-binding receptor-like cytoplasmic kinase 3"/>
    <property type="match status" value="1"/>
</dbReference>
<accession>A0AAN9S4W0</accession>
<dbReference type="FunFam" id="1.10.510.10:FF:000300">
    <property type="entry name" value="Calmodulin-binding receptor-like cytoplasmic kinase 3"/>
    <property type="match status" value="1"/>
</dbReference>
<dbReference type="AlphaFoldDB" id="A0AAN9S4W0"/>
<keyword evidence="6 9" id="KW-0067">ATP-binding</keyword>
<sequence>MAITTLFLVLLLQFSTIFGSEIVLQSKDCGMDWVAHSYSSHGQELFYINGNVVNKVAFCEALQLCIAKGCDVKDCFGSVKCGMSFVNLPSKAARKLFKEDSSSESTSKGDYKHPSTNVVVIFPGGALLVCCIALCPCFFAKRRKATSHTVLVKEQISMDSVASFDASVNDKIPASPIRVPPSSSRFSMSPKITRFQSLHLNLNQVTKATQNFSETLQIGEGGFGTVYKAKLEDGVVVAVKRAKKEHFDSLKTEFSSEIELLAKIDHRNLVKLLGYIEKGNERLLITEYVANGTLREHLDGMRGKILDFNQRLEIAIDVAHGLTYLHLYAEKQIIHRDVKSSNILLTENMRAKVADFGFARLGPVNTDQTHISTKVKGTVGYLDPEYMKTYQLTPKSDVYSFGILLLEIVTGRRPVELKKTVEERVTLRWAFRKYNEGNVVELVDPLMEESVNADVLMKMLDLAFQCAAPIRADRPDMKSVGEQLWAIRADYLKSARRE</sequence>
<evidence type="ECO:0000256" key="11">
    <source>
        <dbReference type="SAM" id="Phobius"/>
    </source>
</evidence>
<feature type="binding site" evidence="9">
    <location>
        <position position="244"/>
    </location>
    <ligand>
        <name>ATP</name>
        <dbReference type="ChEBI" id="CHEBI:30616"/>
    </ligand>
</feature>
<evidence type="ECO:0000256" key="9">
    <source>
        <dbReference type="PROSITE-ProRule" id="PRU10141"/>
    </source>
</evidence>
<comment type="caution">
    <text evidence="14">The sequence shown here is derived from an EMBL/GenBank/DDBJ whole genome shotgun (WGS) entry which is preliminary data.</text>
</comment>
<evidence type="ECO:0000256" key="3">
    <source>
        <dbReference type="ARBA" id="ARBA00022679"/>
    </source>
</evidence>
<evidence type="ECO:0000256" key="5">
    <source>
        <dbReference type="ARBA" id="ARBA00022777"/>
    </source>
</evidence>
<keyword evidence="11" id="KW-0472">Membrane</keyword>
<feature type="transmembrane region" description="Helical" evidence="11">
    <location>
        <begin position="118"/>
        <end position="139"/>
    </location>
</feature>
<name>A0AAN9S4W0_PSOTE</name>
<evidence type="ECO:0000256" key="7">
    <source>
        <dbReference type="ARBA" id="ARBA00047899"/>
    </source>
</evidence>
<evidence type="ECO:0000259" key="13">
    <source>
        <dbReference type="PROSITE" id="PS50011"/>
    </source>
</evidence>
<keyword evidence="12" id="KW-0732">Signal</keyword>
<dbReference type="Gene3D" id="1.10.510.10">
    <property type="entry name" value="Transferase(Phosphotransferase) domain 1"/>
    <property type="match status" value="1"/>
</dbReference>
<keyword evidence="5" id="KW-0418">Kinase</keyword>
<dbReference type="Gene3D" id="3.30.200.20">
    <property type="entry name" value="Phosphorylase Kinase, domain 1"/>
    <property type="match status" value="1"/>
</dbReference>
<dbReference type="GO" id="GO:0005524">
    <property type="term" value="F:ATP binding"/>
    <property type="evidence" value="ECO:0007669"/>
    <property type="project" value="UniProtKB-UniRule"/>
</dbReference>
<evidence type="ECO:0000256" key="10">
    <source>
        <dbReference type="RuleBase" id="RU000304"/>
    </source>
</evidence>
<comment type="catalytic activity">
    <reaction evidence="7">
        <text>L-threonyl-[protein] + ATP = O-phospho-L-threonyl-[protein] + ADP + H(+)</text>
        <dbReference type="Rhea" id="RHEA:46608"/>
        <dbReference type="Rhea" id="RHEA-COMP:11060"/>
        <dbReference type="Rhea" id="RHEA-COMP:11605"/>
        <dbReference type="ChEBI" id="CHEBI:15378"/>
        <dbReference type="ChEBI" id="CHEBI:30013"/>
        <dbReference type="ChEBI" id="CHEBI:30616"/>
        <dbReference type="ChEBI" id="CHEBI:61977"/>
        <dbReference type="ChEBI" id="CHEBI:456216"/>
        <dbReference type="EC" id="2.7.11.1"/>
    </reaction>
</comment>
<keyword evidence="11" id="KW-0812">Transmembrane</keyword>
<dbReference type="Proteomes" id="UP001386955">
    <property type="component" value="Unassembled WGS sequence"/>
</dbReference>
<organism evidence="14 15">
    <name type="scientific">Psophocarpus tetragonolobus</name>
    <name type="common">Winged bean</name>
    <name type="synonym">Dolichos tetragonolobus</name>
    <dbReference type="NCBI Taxonomy" id="3891"/>
    <lineage>
        <taxon>Eukaryota</taxon>
        <taxon>Viridiplantae</taxon>
        <taxon>Streptophyta</taxon>
        <taxon>Embryophyta</taxon>
        <taxon>Tracheophyta</taxon>
        <taxon>Spermatophyta</taxon>
        <taxon>Magnoliopsida</taxon>
        <taxon>eudicotyledons</taxon>
        <taxon>Gunneridae</taxon>
        <taxon>Pentapetalae</taxon>
        <taxon>rosids</taxon>
        <taxon>fabids</taxon>
        <taxon>Fabales</taxon>
        <taxon>Fabaceae</taxon>
        <taxon>Papilionoideae</taxon>
        <taxon>50 kb inversion clade</taxon>
        <taxon>NPAAA clade</taxon>
        <taxon>indigoferoid/millettioid clade</taxon>
        <taxon>Phaseoleae</taxon>
        <taxon>Psophocarpus</taxon>
    </lineage>
</organism>